<comment type="caution">
    <text evidence="3">The sequence shown here is derived from an EMBL/GenBank/DDBJ whole genome shotgun (WGS) entry which is preliminary data.</text>
</comment>
<dbReference type="EMBL" id="PQNY01000036">
    <property type="protein sequence ID" value="POS00649.1"/>
    <property type="molecule type" value="Genomic_DNA"/>
</dbReference>
<feature type="domain" description="HTH cro/C1-type" evidence="2">
    <location>
        <begin position="7"/>
        <end position="61"/>
    </location>
</feature>
<dbReference type="GO" id="GO:0003700">
    <property type="term" value="F:DNA-binding transcription factor activity"/>
    <property type="evidence" value="ECO:0007669"/>
    <property type="project" value="TreeGrafter"/>
</dbReference>
<dbReference type="AlphaFoldDB" id="A0A2S4N4I6"/>
<organism evidence="3 4">
    <name type="scientific">Flavobacterium croceum DSM 17960</name>
    <dbReference type="NCBI Taxonomy" id="1121886"/>
    <lineage>
        <taxon>Bacteria</taxon>
        <taxon>Pseudomonadati</taxon>
        <taxon>Bacteroidota</taxon>
        <taxon>Flavobacteriia</taxon>
        <taxon>Flavobacteriales</taxon>
        <taxon>Flavobacteriaceae</taxon>
        <taxon>Flavobacterium</taxon>
    </lineage>
</organism>
<dbReference type="PANTHER" id="PTHR46797">
    <property type="entry name" value="HTH-TYPE TRANSCRIPTIONAL REGULATOR"/>
    <property type="match status" value="1"/>
</dbReference>
<evidence type="ECO:0000256" key="1">
    <source>
        <dbReference type="ARBA" id="ARBA00023125"/>
    </source>
</evidence>
<name>A0A2S4N4I6_9FLAO</name>
<dbReference type="Gene3D" id="1.10.260.40">
    <property type="entry name" value="lambda repressor-like DNA-binding domains"/>
    <property type="match status" value="1"/>
</dbReference>
<keyword evidence="4" id="KW-1185">Reference proteome</keyword>
<keyword evidence="1" id="KW-0238">DNA-binding</keyword>
<protein>
    <submittedName>
        <fullName evidence="3">Helix-turn-helix protein</fullName>
    </submittedName>
</protein>
<dbReference type="CDD" id="cd00093">
    <property type="entry name" value="HTH_XRE"/>
    <property type="match status" value="1"/>
</dbReference>
<accession>A0A2S4N4I6</accession>
<dbReference type="RefSeq" id="WP_103727137.1">
    <property type="nucleotide sequence ID" value="NZ_PQNY01000036.1"/>
</dbReference>
<evidence type="ECO:0000313" key="3">
    <source>
        <dbReference type="EMBL" id="POS00649.1"/>
    </source>
</evidence>
<dbReference type="Pfam" id="PF01381">
    <property type="entry name" value="HTH_3"/>
    <property type="match status" value="1"/>
</dbReference>
<dbReference type="PANTHER" id="PTHR46797:SF19">
    <property type="entry name" value="BLL2473 PROTEIN"/>
    <property type="match status" value="1"/>
</dbReference>
<proteinExistence type="predicted"/>
<evidence type="ECO:0000259" key="2">
    <source>
        <dbReference type="PROSITE" id="PS50943"/>
    </source>
</evidence>
<dbReference type="Proteomes" id="UP000237056">
    <property type="component" value="Unassembled WGS sequence"/>
</dbReference>
<dbReference type="GO" id="GO:0003677">
    <property type="term" value="F:DNA binding"/>
    <property type="evidence" value="ECO:0007669"/>
    <property type="project" value="UniProtKB-KW"/>
</dbReference>
<dbReference type="OrthoDB" id="1367833at2"/>
<dbReference type="InterPro" id="IPR010982">
    <property type="entry name" value="Lambda_DNA-bd_dom_sf"/>
</dbReference>
<evidence type="ECO:0000313" key="4">
    <source>
        <dbReference type="Proteomes" id="UP000237056"/>
    </source>
</evidence>
<dbReference type="InterPro" id="IPR001387">
    <property type="entry name" value="Cro/C1-type_HTH"/>
</dbReference>
<dbReference type="InterPro" id="IPR050807">
    <property type="entry name" value="TransReg_Diox_bact_type"/>
</dbReference>
<dbReference type="SMART" id="SM00530">
    <property type="entry name" value="HTH_XRE"/>
    <property type="match status" value="1"/>
</dbReference>
<reference evidence="3 4" key="1">
    <citation type="submission" date="2018-01" db="EMBL/GenBank/DDBJ databases">
        <title>Genomic Encyclopedia of Type Strains, Phase I: the one thousand microbial genomes (KMG-I) project.</title>
        <authorList>
            <person name="Goeker M."/>
        </authorList>
    </citation>
    <scope>NUCLEOTIDE SEQUENCE [LARGE SCALE GENOMIC DNA]</scope>
    <source>
        <strain evidence="3 4">DSM 17960</strain>
    </source>
</reference>
<dbReference type="PROSITE" id="PS50943">
    <property type="entry name" value="HTH_CROC1"/>
    <property type="match status" value="1"/>
</dbReference>
<gene>
    <name evidence="3" type="ORF">Q361_1364</name>
</gene>
<dbReference type="GO" id="GO:0005829">
    <property type="term" value="C:cytosol"/>
    <property type="evidence" value="ECO:0007669"/>
    <property type="project" value="TreeGrafter"/>
</dbReference>
<dbReference type="SUPFAM" id="SSF47413">
    <property type="entry name" value="lambda repressor-like DNA-binding domains"/>
    <property type="match status" value="1"/>
</dbReference>
<sequence length="121" mass="13358">MDIGKNIKAIREKKGMSQKELVNAVGLGAPMYSRIETGKVEPSLTTLEKIAKALNVKLTDLFEADTTLDDVNSYDASLIEKIKLVEELNEEEKKMVFSFVDALVGKKKLKDALSGVLNDVK</sequence>